<evidence type="ECO:0000256" key="2">
    <source>
        <dbReference type="ARBA" id="ARBA00022741"/>
    </source>
</evidence>
<evidence type="ECO:0000256" key="11">
    <source>
        <dbReference type="RuleBase" id="RU000304"/>
    </source>
</evidence>
<dbReference type="InterPro" id="IPR008271">
    <property type="entry name" value="Ser/Thr_kinase_AS"/>
</dbReference>
<evidence type="ECO:0000256" key="7">
    <source>
        <dbReference type="ARBA" id="ARBA00049014"/>
    </source>
</evidence>
<dbReference type="Gene3D" id="1.10.510.10">
    <property type="entry name" value="Transferase(Phosphotransferase) domain 1"/>
    <property type="match status" value="1"/>
</dbReference>
<keyword evidence="3" id="KW-0418">Kinase</keyword>
<dbReference type="Proteomes" id="UP001341840">
    <property type="component" value="Unassembled WGS sequence"/>
</dbReference>
<evidence type="ECO:0000256" key="12">
    <source>
        <dbReference type="SAM" id="MobiDB-lite"/>
    </source>
</evidence>
<evidence type="ECO:0000256" key="4">
    <source>
        <dbReference type="ARBA" id="ARBA00022840"/>
    </source>
</evidence>
<dbReference type="PANTHER" id="PTHR48013:SF9">
    <property type="entry name" value="DUAL SPECIFICITY MITOGEN-ACTIVATED PROTEIN KINASE KINASE 5"/>
    <property type="match status" value="1"/>
</dbReference>
<keyword evidence="11" id="KW-0723">Serine/threonine-protein kinase</keyword>
<accession>A0ABU6Z9H2</accession>
<comment type="catalytic activity">
    <reaction evidence="8">
        <text>L-threonyl-[protein] + ATP = O-phospho-L-threonyl-[protein] + ADP + H(+)</text>
        <dbReference type="Rhea" id="RHEA:46608"/>
        <dbReference type="Rhea" id="RHEA-COMP:11060"/>
        <dbReference type="Rhea" id="RHEA-COMP:11605"/>
        <dbReference type="ChEBI" id="CHEBI:15378"/>
        <dbReference type="ChEBI" id="CHEBI:30013"/>
        <dbReference type="ChEBI" id="CHEBI:30616"/>
        <dbReference type="ChEBI" id="CHEBI:61977"/>
        <dbReference type="ChEBI" id="CHEBI:456216"/>
        <dbReference type="EC" id="2.7.12.2"/>
    </reaction>
</comment>
<dbReference type="InterPro" id="IPR017441">
    <property type="entry name" value="Protein_kinase_ATP_BS"/>
</dbReference>
<comment type="catalytic activity">
    <reaction evidence="7">
        <text>L-seryl-[protein] + ATP = O-phospho-L-seryl-[protein] + ADP + H(+)</text>
        <dbReference type="Rhea" id="RHEA:17989"/>
        <dbReference type="Rhea" id="RHEA-COMP:9863"/>
        <dbReference type="Rhea" id="RHEA-COMP:11604"/>
        <dbReference type="ChEBI" id="CHEBI:15378"/>
        <dbReference type="ChEBI" id="CHEBI:29999"/>
        <dbReference type="ChEBI" id="CHEBI:30616"/>
        <dbReference type="ChEBI" id="CHEBI:83421"/>
        <dbReference type="ChEBI" id="CHEBI:456216"/>
        <dbReference type="EC" id="2.7.12.2"/>
    </reaction>
</comment>
<dbReference type="SMART" id="SM00220">
    <property type="entry name" value="S_TKc"/>
    <property type="match status" value="1"/>
</dbReference>
<feature type="domain" description="Protein kinase" evidence="13">
    <location>
        <begin position="65"/>
        <end position="352"/>
    </location>
</feature>
<evidence type="ECO:0000256" key="9">
    <source>
        <dbReference type="ARBA" id="ARBA00051693"/>
    </source>
</evidence>
<dbReference type="EC" id="2.7.12.2" evidence="6"/>
<evidence type="ECO:0000313" key="14">
    <source>
        <dbReference type="EMBL" id="MED6219220.1"/>
    </source>
</evidence>
<dbReference type="InterPro" id="IPR000719">
    <property type="entry name" value="Prot_kinase_dom"/>
</dbReference>
<dbReference type="InterPro" id="IPR011009">
    <property type="entry name" value="Kinase-like_dom_sf"/>
</dbReference>
<keyword evidence="15" id="KW-1185">Reference proteome</keyword>
<evidence type="ECO:0000256" key="3">
    <source>
        <dbReference type="ARBA" id="ARBA00022777"/>
    </source>
</evidence>
<dbReference type="PROSITE" id="PS00108">
    <property type="entry name" value="PROTEIN_KINASE_ST"/>
    <property type="match status" value="1"/>
</dbReference>
<evidence type="ECO:0000256" key="5">
    <source>
        <dbReference type="ARBA" id="ARBA00038035"/>
    </source>
</evidence>
<name>A0ABU6Z9H2_9FABA</name>
<protein>
    <recommendedName>
        <fullName evidence="6">mitogen-activated protein kinase kinase</fullName>
        <ecNumber evidence="6">2.7.12.2</ecNumber>
    </recommendedName>
</protein>
<evidence type="ECO:0000256" key="1">
    <source>
        <dbReference type="ARBA" id="ARBA00022679"/>
    </source>
</evidence>
<dbReference type="PROSITE" id="PS50011">
    <property type="entry name" value="PROTEIN_KINASE_DOM"/>
    <property type="match status" value="1"/>
</dbReference>
<comment type="catalytic activity">
    <reaction evidence="9">
        <text>L-tyrosyl-[protein] + ATP = O-phospho-L-tyrosyl-[protein] + ADP + H(+)</text>
        <dbReference type="Rhea" id="RHEA:10596"/>
        <dbReference type="Rhea" id="RHEA-COMP:10136"/>
        <dbReference type="Rhea" id="RHEA-COMP:20101"/>
        <dbReference type="ChEBI" id="CHEBI:15378"/>
        <dbReference type="ChEBI" id="CHEBI:30616"/>
        <dbReference type="ChEBI" id="CHEBI:46858"/>
        <dbReference type="ChEBI" id="CHEBI:61978"/>
        <dbReference type="ChEBI" id="CHEBI:456216"/>
        <dbReference type="EC" id="2.7.12.2"/>
    </reaction>
</comment>
<keyword evidence="4 10" id="KW-0067">ATP-binding</keyword>
<evidence type="ECO:0000256" key="6">
    <source>
        <dbReference type="ARBA" id="ARBA00038999"/>
    </source>
</evidence>
<reference evidence="14 15" key="1">
    <citation type="journal article" date="2023" name="Plants (Basel)">
        <title>Bridging the Gap: Combining Genomics and Transcriptomics Approaches to Understand Stylosanthes scabra, an Orphan Legume from the Brazilian Caatinga.</title>
        <authorList>
            <person name="Ferreira-Neto J.R.C."/>
            <person name="da Silva M.D."/>
            <person name="Binneck E."/>
            <person name="de Melo N.F."/>
            <person name="da Silva R.H."/>
            <person name="de Melo A.L.T.M."/>
            <person name="Pandolfi V."/>
            <person name="Bustamante F.O."/>
            <person name="Brasileiro-Vidal A.C."/>
            <person name="Benko-Iseppon A.M."/>
        </authorList>
    </citation>
    <scope>NUCLEOTIDE SEQUENCE [LARGE SCALE GENOMIC DNA]</scope>
    <source>
        <tissue evidence="14">Leaves</tissue>
    </source>
</reference>
<comment type="caution">
    <text evidence="14">The sequence shown here is derived from an EMBL/GenBank/DDBJ whole genome shotgun (WGS) entry which is preliminary data.</text>
</comment>
<dbReference type="PANTHER" id="PTHR48013">
    <property type="entry name" value="DUAL SPECIFICITY MITOGEN-ACTIVATED PROTEIN KINASE KINASE 5-RELATED"/>
    <property type="match status" value="1"/>
</dbReference>
<evidence type="ECO:0000313" key="15">
    <source>
        <dbReference type="Proteomes" id="UP001341840"/>
    </source>
</evidence>
<evidence type="ECO:0000256" key="10">
    <source>
        <dbReference type="PROSITE-ProRule" id="PRU10141"/>
    </source>
</evidence>
<dbReference type="SUPFAM" id="SSF56112">
    <property type="entry name" value="Protein kinase-like (PK-like)"/>
    <property type="match status" value="1"/>
</dbReference>
<keyword evidence="2 10" id="KW-0547">Nucleotide-binding</keyword>
<organism evidence="14 15">
    <name type="scientific">Stylosanthes scabra</name>
    <dbReference type="NCBI Taxonomy" id="79078"/>
    <lineage>
        <taxon>Eukaryota</taxon>
        <taxon>Viridiplantae</taxon>
        <taxon>Streptophyta</taxon>
        <taxon>Embryophyta</taxon>
        <taxon>Tracheophyta</taxon>
        <taxon>Spermatophyta</taxon>
        <taxon>Magnoliopsida</taxon>
        <taxon>eudicotyledons</taxon>
        <taxon>Gunneridae</taxon>
        <taxon>Pentapetalae</taxon>
        <taxon>rosids</taxon>
        <taxon>fabids</taxon>
        <taxon>Fabales</taxon>
        <taxon>Fabaceae</taxon>
        <taxon>Papilionoideae</taxon>
        <taxon>50 kb inversion clade</taxon>
        <taxon>dalbergioids sensu lato</taxon>
        <taxon>Dalbergieae</taxon>
        <taxon>Pterocarpus clade</taxon>
        <taxon>Stylosanthes</taxon>
    </lineage>
</organism>
<dbReference type="Pfam" id="PF00069">
    <property type="entry name" value="Pkinase"/>
    <property type="match status" value="1"/>
</dbReference>
<feature type="binding site" evidence="10">
    <location>
        <position position="94"/>
    </location>
    <ligand>
        <name>ATP</name>
        <dbReference type="ChEBI" id="CHEBI:30616"/>
    </ligand>
</feature>
<gene>
    <name evidence="14" type="ORF">PIB30_033833</name>
</gene>
<feature type="region of interest" description="Disordered" evidence="12">
    <location>
        <begin position="16"/>
        <end position="51"/>
    </location>
</feature>
<dbReference type="PROSITE" id="PS00107">
    <property type="entry name" value="PROTEIN_KINASE_ATP"/>
    <property type="match status" value="1"/>
</dbReference>
<comment type="similarity">
    <text evidence="5">Belongs to the protein kinase superfamily. STE Ser/Thr protein kinase family. MAP kinase kinase subfamily.</text>
</comment>
<sequence length="372" mass="40626">MTLVIRERRHQQALRLSLPQRNPPSLSSSSSSSLSPPTPSHPHASLSISGSSSSSSSVVVSLSDLEKLAVLGHGNGGIVYKVRHKKSHCLYALKVIRSNPIIGINGIPNHVEAEILKKMDSPYVVKCHAVFENGSCSDNGVSFVMEYMGGGSLYDILKHHRTLSEDVISEVAKRVLEGLNYLHAMHVVHRDIKPSNLLVNEKGEVKIADFGVSHVVVEEKESNGGGGGDYDLHHYGNAGTCAYMSPERIDPESWRGGGGGGEKNKNNGGDDFAGDVWSVGVVVLECLLGHFPLIGAEQRPDWATLMCAICFGEKVEMPETASLEFKSFVLRCLEKDWRKRATVKELLQHPFVNRGCCNFSRKRLGDYVVLQG</sequence>
<evidence type="ECO:0000259" key="13">
    <source>
        <dbReference type="PROSITE" id="PS50011"/>
    </source>
</evidence>
<dbReference type="EMBL" id="JASCZI010272015">
    <property type="protein sequence ID" value="MED6219220.1"/>
    <property type="molecule type" value="Genomic_DNA"/>
</dbReference>
<keyword evidence="1" id="KW-0808">Transferase</keyword>
<dbReference type="Gene3D" id="3.30.200.20">
    <property type="entry name" value="Phosphorylase Kinase, domain 1"/>
    <property type="match status" value="1"/>
</dbReference>
<proteinExistence type="inferred from homology"/>
<evidence type="ECO:0000256" key="8">
    <source>
        <dbReference type="ARBA" id="ARBA00049299"/>
    </source>
</evidence>